<organism evidence="3 4">
    <name type="scientific">Candidatus Mediterraneibacter faecigallinarum</name>
    <dbReference type="NCBI Taxonomy" id="2838669"/>
    <lineage>
        <taxon>Bacteria</taxon>
        <taxon>Bacillati</taxon>
        <taxon>Bacillota</taxon>
        <taxon>Clostridia</taxon>
        <taxon>Lachnospirales</taxon>
        <taxon>Lachnospiraceae</taxon>
        <taxon>Mediterraneibacter</taxon>
    </lineage>
</organism>
<dbReference type="AlphaFoldDB" id="A0A9D2NUF9"/>
<feature type="transmembrane region" description="Helical" evidence="1">
    <location>
        <begin position="292"/>
        <end position="312"/>
    </location>
</feature>
<feature type="domain" description="BIG2" evidence="2">
    <location>
        <begin position="6"/>
        <end position="39"/>
    </location>
</feature>
<dbReference type="Proteomes" id="UP000823894">
    <property type="component" value="Unassembled WGS sequence"/>
</dbReference>
<proteinExistence type="predicted"/>
<dbReference type="EMBL" id="DWWK01000016">
    <property type="protein sequence ID" value="HJC37703.1"/>
    <property type="molecule type" value="Genomic_DNA"/>
</dbReference>
<dbReference type="Pfam" id="PF02368">
    <property type="entry name" value="Big_2"/>
    <property type="match status" value="1"/>
</dbReference>
<dbReference type="NCBIfam" id="TIGR01167">
    <property type="entry name" value="LPXTG_anchor"/>
    <property type="match status" value="1"/>
</dbReference>
<evidence type="ECO:0000313" key="3">
    <source>
        <dbReference type="EMBL" id="HJC37703.1"/>
    </source>
</evidence>
<feature type="non-terminal residue" evidence="3">
    <location>
        <position position="1"/>
    </location>
</feature>
<evidence type="ECO:0000313" key="4">
    <source>
        <dbReference type="Proteomes" id="UP000823894"/>
    </source>
</evidence>
<dbReference type="InterPro" id="IPR008964">
    <property type="entry name" value="Invasin/intimin_cell_adhesion"/>
</dbReference>
<accession>A0A9D2NUF9</accession>
<dbReference type="InterPro" id="IPR003343">
    <property type="entry name" value="Big_2"/>
</dbReference>
<keyword evidence="1" id="KW-1133">Transmembrane helix</keyword>
<name>A0A9D2NUF9_9FIRM</name>
<evidence type="ECO:0000256" key="1">
    <source>
        <dbReference type="SAM" id="Phobius"/>
    </source>
</evidence>
<protein>
    <submittedName>
        <fullName evidence="3">Ig-like domain-containing protein</fullName>
    </submittedName>
</protein>
<dbReference type="SUPFAM" id="SSF49373">
    <property type="entry name" value="Invasin/intimin cell-adhesion fragments"/>
    <property type="match status" value="1"/>
</dbReference>
<keyword evidence="1" id="KW-0812">Transmembrane</keyword>
<reference evidence="3" key="2">
    <citation type="submission" date="2021-04" db="EMBL/GenBank/DDBJ databases">
        <authorList>
            <person name="Gilroy R."/>
        </authorList>
    </citation>
    <scope>NUCLEOTIDE SEQUENCE</scope>
    <source>
        <strain evidence="3">ChiGjej1B1-1692</strain>
    </source>
</reference>
<keyword evidence="1" id="KW-0472">Membrane</keyword>
<gene>
    <name evidence="3" type="ORF">H9757_01350</name>
</gene>
<dbReference type="Pfam" id="PF07554">
    <property type="entry name" value="FIVAR"/>
    <property type="match status" value="3"/>
</dbReference>
<evidence type="ECO:0000259" key="2">
    <source>
        <dbReference type="Pfam" id="PF02368"/>
    </source>
</evidence>
<reference evidence="3" key="1">
    <citation type="journal article" date="2021" name="PeerJ">
        <title>Extensive microbial diversity within the chicken gut microbiome revealed by metagenomics and culture.</title>
        <authorList>
            <person name="Gilroy R."/>
            <person name="Ravi A."/>
            <person name="Getino M."/>
            <person name="Pursley I."/>
            <person name="Horton D.L."/>
            <person name="Alikhan N.F."/>
            <person name="Baker D."/>
            <person name="Gharbi K."/>
            <person name="Hall N."/>
            <person name="Watson M."/>
            <person name="Adriaenssens E.M."/>
            <person name="Foster-Nyarko E."/>
            <person name="Jarju S."/>
            <person name="Secka A."/>
            <person name="Antonio M."/>
            <person name="Oren A."/>
            <person name="Chaudhuri R.R."/>
            <person name="La Ragione R."/>
            <person name="Hildebrand F."/>
            <person name="Pallen M.J."/>
        </authorList>
    </citation>
    <scope>NUCLEOTIDE SEQUENCE</scope>
    <source>
        <strain evidence="3">ChiGjej1B1-1692</strain>
    </source>
</reference>
<dbReference type="Gene3D" id="1.20.1270.90">
    <property type="entry name" value="AF1782-like"/>
    <property type="match status" value="3"/>
</dbReference>
<comment type="caution">
    <text evidence="3">The sequence shown here is derived from an EMBL/GenBank/DDBJ whole genome shotgun (WGS) entry which is preliminary data.</text>
</comment>
<dbReference type="Gene3D" id="2.60.40.1080">
    <property type="match status" value="1"/>
</dbReference>
<sequence>LLKGLVWSSSDEEVVSVDENGNVTGLKAGKAVVSVSNAAGVYAECTVTVAADEPADDISVALLEYAIELAGKVNMDGVVDAVKENFDNALQTAKDVLARVQSGDPTVTQNEVDSAWRNLIKAIQYGEFKAGDKTELEKVIVLAEQMYSQLDKYLEAGKAEFVAALDNAKDVYADGNAFQEDVDTAWKQLMDAMANLRLIPNKDLLEDLINQAESLDKEDYEEDGFDEMLDALEDAKDVFADAEANQDEVDAAAAALKAALGKLVASNDGAAQGSSNQSTVTKATKTGDTVNVFPIAAGMVLAAGAAAAAVTVRRKKK</sequence>